<dbReference type="RefSeq" id="WP_146007812.1">
    <property type="nucleotide sequence ID" value="NZ_JBBNOP010000009.1"/>
</dbReference>
<gene>
    <name evidence="1" type="ORF">AAA083_11200</name>
</gene>
<name>A0ABV1JEM9_9ACTN</name>
<dbReference type="SUPFAM" id="SSF102114">
    <property type="entry name" value="Radical SAM enzymes"/>
    <property type="match status" value="1"/>
</dbReference>
<evidence type="ECO:0000313" key="1">
    <source>
        <dbReference type="EMBL" id="MEQ3363538.1"/>
    </source>
</evidence>
<reference evidence="1 2" key="1">
    <citation type="submission" date="2024-04" db="EMBL/GenBank/DDBJ databases">
        <title>Human intestinal bacterial collection.</title>
        <authorList>
            <person name="Pauvert C."/>
            <person name="Hitch T.C.A."/>
            <person name="Clavel T."/>
        </authorList>
    </citation>
    <scope>NUCLEOTIDE SEQUENCE [LARGE SCALE GENOMIC DNA]</scope>
    <source>
        <strain evidence="1 2">CLA-KB-H42</strain>
    </source>
</reference>
<accession>A0ABV1JEM9</accession>
<evidence type="ECO:0000313" key="2">
    <source>
        <dbReference type="Proteomes" id="UP001487305"/>
    </source>
</evidence>
<dbReference type="EMBL" id="JBBNOP010000009">
    <property type="protein sequence ID" value="MEQ3363538.1"/>
    <property type="molecule type" value="Genomic_DNA"/>
</dbReference>
<organism evidence="1 2">
    <name type="scientific">Raoultibacter massiliensis</name>
    <dbReference type="NCBI Taxonomy" id="1852371"/>
    <lineage>
        <taxon>Bacteria</taxon>
        <taxon>Bacillati</taxon>
        <taxon>Actinomycetota</taxon>
        <taxon>Coriobacteriia</taxon>
        <taxon>Eggerthellales</taxon>
        <taxon>Eggerthellaceae</taxon>
        <taxon>Raoultibacter</taxon>
    </lineage>
</organism>
<protein>
    <recommendedName>
        <fullName evidence="3">Radical SAM protein</fullName>
    </recommendedName>
</protein>
<dbReference type="InterPro" id="IPR058240">
    <property type="entry name" value="rSAM_sf"/>
</dbReference>
<sequence length="338" mass="37242">MQQCNLFISIPFVVGHADWDTAPTYANTAPAVKRSYLDAVLAEMHGFAEGAQSLEIASVTFGTGSMSTIPESDMREFLSEVGRIFPIAPATPVHAVFDPGLLSVGQANELKALGAPCFEFRYFTSNFDEADVMGVPSGETEMKKTSILLEQMGLDHVVMHVALGIGGQTSASLEKTLRDALRSTVVGFELVPLREGWSRAQDDDDTARLFEHASAWLETHGFRPTTPTRFMREGIDDPYHANLYAPIGEEAGLATLSFGPSTISVFDGLLWSNIGDIDQYIRESANPAAITEQVVELDAAASAQRRELDALYRKAADRLDFKERLRYRRVFERLSNRV</sequence>
<evidence type="ECO:0008006" key="3">
    <source>
        <dbReference type="Google" id="ProtNLM"/>
    </source>
</evidence>
<comment type="caution">
    <text evidence="1">The sequence shown here is derived from an EMBL/GenBank/DDBJ whole genome shotgun (WGS) entry which is preliminary data.</text>
</comment>
<keyword evidence="2" id="KW-1185">Reference proteome</keyword>
<proteinExistence type="predicted"/>
<dbReference type="Proteomes" id="UP001487305">
    <property type="component" value="Unassembled WGS sequence"/>
</dbReference>